<keyword evidence="3 5" id="KW-1133">Transmembrane helix</keyword>
<organism evidence="6 7">
    <name type="scientific">Saccharopolyspora rectivirgula</name>
    <dbReference type="NCBI Taxonomy" id="28042"/>
    <lineage>
        <taxon>Bacteria</taxon>
        <taxon>Bacillati</taxon>
        <taxon>Actinomycetota</taxon>
        <taxon>Actinomycetes</taxon>
        <taxon>Pseudonocardiales</taxon>
        <taxon>Pseudonocardiaceae</taxon>
        <taxon>Saccharopolyspora</taxon>
    </lineage>
</organism>
<evidence type="ECO:0000313" key="6">
    <source>
        <dbReference type="EMBL" id="KEI43941.1"/>
    </source>
</evidence>
<evidence type="ECO:0000256" key="5">
    <source>
        <dbReference type="SAM" id="Phobius"/>
    </source>
</evidence>
<feature type="transmembrane region" description="Helical" evidence="5">
    <location>
        <begin position="205"/>
        <end position="224"/>
    </location>
</feature>
<dbReference type="Pfam" id="PF13620">
    <property type="entry name" value="CarboxypepD_reg"/>
    <property type="match status" value="1"/>
</dbReference>
<dbReference type="SUPFAM" id="SSF49464">
    <property type="entry name" value="Carboxypeptidase regulatory domain-like"/>
    <property type="match status" value="1"/>
</dbReference>
<feature type="transmembrane region" description="Helical" evidence="5">
    <location>
        <begin position="145"/>
        <end position="165"/>
    </location>
</feature>
<sequence>MTEARPDSLVRILASSLWFPALFLAGFLFCYLLPMHAPTPHHVPVVVVGEQAADQLDAALRETSPNSFEVDPVADEQAARDAILQRDAVAGYVPATGELFYAKANGMMLLQTLQQTFAPIAAAAGNQLVLTDLAPTAPGDPMVTGLFYCLLPMNIAPYIAVMMLLRTELSRRQKLLTIVGVGIVAAVVSFLVAFALDVIPGKPMFILLGFLLTQAVAWTTFGLVPLVKQFIPGVAIAVFVMLSVPSSGGAVPKELVHPFFQSLHWVLPLGQAVEAIRGVLYFDNVHTVPGALGLLAWWALGVLLVVVDHLRKQRSSTQDEAGSGEYEDVPEEDVVVDPSLQAPEQDPDRTLTGKVVDSQGNPVRGAIVTVTDARGVQLARIITSRTGEYRVHHLPRQFVTVVASASGMNPEVNRIAPQSGNNDCDFVLQPAGRTGAAVAGS</sequence>
<evidence type="ECO:0000256" key="3">
    <source>
        <dbReference type="ARBA" id="ARBA00022989"/>
    </source>
</evidence>
<dbReference type="OrthoDB" id="3288304at2"/>
<comment type="subcellular location">
    <subcellularLocation>
        <location evidence="1">Membrane</location>
        <topology evidence="1">Multi-pass membrane protein</topology>
    </subcellularLocation>
</comment>
<dbReference type="InterPro" id="IPR008969">
    <property type="entry name" value="CarboxyPept-like_regulatory"/>
</dbReference>
<feature type="transmembrane region" description="Helical" evidence="5">
    <location>
        <begin position="231"/>
        <end position="251"/>
    </location>
</feature>
<dbReference type="RefSeq" id="WP_029720227.1">
    <property type="nucleotide sequence ID" value="NZ_JAJUIW010000034.1"/>
</dbReference>
<feature type="transmembrane region" description="Helical" evidence="5">
    <location>
        <begin position="177"/>
        <end position="199"/>
    </location>
</feature>
<dbReference type="Proteomes" id="UP000031419">
    <property type="component" value="Unassembled WGS sequence"/>
</dbReference>
<evidence type="ECO:0000256" key="4">
    <source>
        <dbReference type="ARBA" id="ARBA00023136"/>
    </source>
</evidence>
<dbReference type="eggNOG" id="COG0842">
    <property type="taxonomic scope" value="Bacteria"/>
</dbReference>
<proteinExistence type="predicted"/>
<dbReference type="AlphaFoldDB" id="A0A073AX73"/>
<dbReference type="STRING" id="28042.GU90_13310"/>
<evidence type="ECO:0000313" key="7">
    <source>
        <dbReference type="Proteomes" id="UP000031419"/>
    </source>
</evidence>
<feature type="transmembrane region" description="Helical" evidence="5">
    <location>
        <begin position="288"/>
        <end position="307"/>
    </location>
</feature>
<keyword evidence="2 5" id="KW-0812">Transmembrane</keyword>
<dbReference type="PANTHER" id="PTHR43077">
    <property type="entry name" value="TRANSPORT PERMEASE YVFS-RELATED"/>
    <property type="match status" value="1"/>
</dbReference>
<gene>
    <name evidence="6" type="ORF">GU90_13310</name>
</gene>
<dbReference type="InterPro" id="IPR051328">
    <property type="entry name" value="T7SS_ABC-Transporter"/>
</dbReference>
<keyword evidence="4 5" id="KW-0472">Membrane</keyword>
<comment type="caution">
    <text evidence="6">The sequence shown here is derived from an EMBL/GenBank/DDBJ whole genome shotgun (WGS) entry which is preliminary data.</text>
</comment>
<evidence type="ECO:0000256" key="2">
    <source>
        <dbReference type="ARBA" id="ARBA00022692"/>
    </source>
</evidence>
<keyword evidence="7" id="KW-1185">Reference proteome</keyword>
<feature type="transmembrane region" description="Helical" evidence="5">
    <location>
        <begin position="12"/>
        <end position="34"/>
    </location>
</feature>
<dbReference type="Gene3D" id="2.60.40.1120">
    <property type="entry name" value="Carboxypeptidase-like, regulatory domain"/>
    <property type="match status" value="1"/>
</dbReference>
<dbReference type="EMBL" id="JNVU01000031">
    <property type="protein sequence ID" value="KEI43941.1"/>
    <property type="molecule type" value="Genomic_DNA"/>
</dbReference>
<accession>A0A073AX73</accession>
<reference evidence="6 7" key="1">
    <citation type="submission" date="2014-06" db="EMBL/GenBank/DDBJ databases">
        <title>Saccharopolyspora rectivirgula DSM-43113 Genome sequencing.</title>
        <authorList>
            <person name="Barrera C."/>
            <person name="Millon L."/>
            <person name="Rognon B."/>
            <person name="Zaugg C."/>
            <person name="Monod M."/>
        </authorList>
    </citation>
    <scope>NUCLEOTIDE SEQUENCE [LARGE SCALE GENOMIC DNA]</scope>
    <source>
        <strain evidence="6 7">DSM 43113</strain>
    </source>
</reference>
<dbReference type="GO" id="GO:0016020">
    <property type="term" value="C:membrane"/>
    <property type="evidence" value="ECO:0007669"/>
    <property type="project" value="UniProtKB-SubCell"/>
</dbReference>
<protein>
    <recommendedName>
        <fullName evidence="8">DUF3533 domain-containing protein</fullName>
    </recommendedName>
</protein>
<evidence type="ECO:0000256" key="1">
    <source>
        <dbReference type="ARBA" id="ARBA00004141"/>
    </source>
</evidence>
<evidence type="ECO:0008006" key="8">
    <source>
        <dbReference type="Google" id="ProtNLM"/>
    </source>
</evidence>
<dbReference type="PANTHER" id="PTHR43077:SF10">
    <property type="entry name" value="TRANSPORT PERMEASE PROTEIN"/>
    <property type="match status" value="1"/>
</dbReference>
<name>A0A073AX73_9PSEU</name>